<dbReference type="AlphaFoldDB" id="A0A9R1Q8V6"/>
<keyword evidence="13" id="KW-1185">Reference proteome</keyword>
<comment type="similarity">
    <text evidence="2">Belongs to the glycosyltransferase 29 family.</text>
</comment>
<keyword evidence="8" id="KW-0333">Golgi apparatus</keyword>
<dbReference type="Proteomes" id="UP000324705">
    <property type="component" value="Chromosome 3B"/>
</dbReference>
<keyword evidence="4" id="KW-0808">Transferase</keyword>
<evidence type="ECO:0000256" key="7">
    <source>
        <dbReference type="ARBA" id="ARBA00022989"/>
    </source>
</evidence>
<dbReference type="GO" id="GO:0000139">
    <property type="term" value="C:Golgi membrane"/>
    <property type="evidence" value="ECO:0007669"/>
    <property type="project" value="UniProtKB-SubCell"/>
</dbReference>
<organism evidence="12 13">
    <name type="scientific">Triticum turgidum subsp. durum</name>
    <name type="common">Durum wheat</name>
    <name type="synonym">Triticum durum</name>
    <dbReference type="NCBI Taxonomy" id="4567"/>
    <lineage>
        <taxon>Eukaryota</taxon>
        <taxon>Viridiplantae</taxon>
        <taxon>Streptophyta</taxon>
        <taxon>Embryophyta</taxon>
        <taxon>Tracheophyta</taxon>
        <taxon>Spermatophyta</taxon>
        <taxon>Magnoliopsida</taxon>
        <taxon>Liliopsida</taxon>
        <taxon>Poales</taxon>
        <taxon>Poaceae</taxon>
        <taxon>BOP clade</taxon>
        <taxon>Pooideae</taxon>
        <taxon>Triticodae</taxon>
        <taxon>Triticeae</taxon>
        <taxon>Triticinae</taxon>
        <taxon>Triticum</taxon>
    </lineage>
</organism>
<dbReference type="InterPro" id="IPR001675">
    <property type="entry name" value="Glyco_trans_29"/>
</dbReference>
<sequence>MWTATTVTPCSTRSHARSSSSTAPSAACSAPGTASAATTPPTSPLSSLSWPHPSCVVVGNNGILLRHAHDALIDSHHAVFRPNIARIIGYTMDIIVPGLVDSDDGRLVVHRHRWQR</sequence>
<evidence type="ECO:0000256" key="6">
    <source>
        <dbReference type="ARBA" id="ARBA00022968"/>
    </source>
</evidence>
<evidence type="ECO:0000256" key="9">
    <source>
        <dbReference type="ARBA" id="ARBA00023136"/>
    </source>
</evidence>
<evidence type="ECO:0000256" key="11">
    <source>
        <dbReference type="SAM" id="MobiDB-lite"/>
    </source>
</evidence>
<evidence type="ECO:0000256" key="5">
    <source>
        <dbReference type="ARBA" id="ARBA00022692"/>
    </source>
</evidence>
<name>A0A9R1Q8V6_TRITD</name>
<accession>A0A9R1Q8V6</accession>
<protein>
    <submittedName>
        <fullName evidence="12">Uncharacterized protein</fullName>
    </submittedName>
</protein>
<keyword evidence="7" id="KW-1133">Transmembrane helix</keyword>
<evidence type="ECO:0000256" key="4">
    <source>
        <dbReference type="ARBA" id="ARBA00022679"/>
    </source>
</evidence>
<dbReference type="EMBL" id="LT934116">
    <property type="protein sequence ID" value="VAH73065.1"/>
    <property type="molecule type" value="Genomic_DNA"/>
</dbReference>
<keyword evidence="3" id="KW-0328">Glycosyltransferase</keyword>
<keyword evidence="10" id="KW-0325">Glycoprotein</keyword>
<evidence type="ECO:0000256" key="3">
    <source>
        <dbReference type="ARBA" id="ARBA00022676"/>
    </source>
</evidence>
<dbReference type="GO" id="GO:0008373">
    <property type="term" value="F:sialyltransferase activity"/>
    <property type="evidence" value="ECO:0007669"/>
    <property type="project" value="InterPro"/>
</dbReference>
<evidence type="ECO:0000313" key="13">
    <source>
        <dbReference type="Proteomes" id="UP000324705"/>
    </source>
</evidence>
<dbReference type="InterPro" id="IPR038578">
    <property type="entry name" value="GT29-like_sf"/>
</dbReference>
<feature type="compositionally biased region" description="Low complexity" evidence="11">
    <location>
        <begin position="9"/>
        <end position="50"/>
    </location>
</feature>
<dbReference type="Gramene" id="TRITD3Bv1G032770.1">
    <property type="protein sequence ID" value="TRITD3Bv1G032770.1"/>
    <property type="gene ID" value="TRITD3Bv1G032770"/>
</dbReference>
<gene>
    <name evidence="12" type="ORF">TRITD_3Bv1G032770</name>
</gene>
<evidence type="ECO:0000256" key="10">
    <source>
        <dbReference type="ARBA" id="ARBA00023180"/>
    </source>
</evidence>
<dbReference type="Gene3D" id="3.90.1480.20">
    <property type="entry name" value="Glycosyl transferase family 29"/>
    <property type="match status" value="1"/>
</dbReference>
<feature type="region of interest" description="Disordered" evidence="11">
    <location>
        <begin position="1"/>
        <end position="50"/>
    </location>
</feature>
<evidence type="ECO:0000313" key="12">
    <source>
        <dbReference type="EMBL" id="VAH73065.1"/>
    </source>
</evidence>
<keyword evidence="5" id="KW-0812">Transmembrane</keyword>
<comment type="subcellular location">
    <subcellularLocation>
        <location evidence="1">Golgi apparatus membrane</location>
        <topology evidence="1">Single-pass type II membrane protein</topology>
    </subcellularLocation>
</comment>
<evidence type="ECO:0000256" key="1">
    <source>
        <dbReference type="ARBA" id="ARBA00004323"/>
    </source>
</evidence>
<evidence type="ECO:0000256" key="2">
    <source>
        <dbReference type="ARBA" id="ARBA00006003"/>
    </source>
</evidence>
<keyword evidence="6" id="KW-0735">Signal-anchor</keyword>
<proteinExistence type="inferred from homology"/>
<reference evidence="12 13" key="1">
    <citation type="submission" date="2017-09" db="EMBL/GenBank/DDBJ databases">
        <authorList>
            <consortium name="International Durum Wheat Genome Sequencing Consortium (IDWGSC)"/>
            <person name="Milanesi L."/>
        </authorList>
    </citation>
    <scope>NUCLEOTIDE SEQUENCE [LARGE SCALE GENOMIC DNA]</scope>
    <source>
        <strain evidence="13">cv. Svevo</strain>
    </source>
</reference>
<dbReference type="Pfam" id="PF00777">
    <property type="entry name" value="Glyco_transf_29"/>
    <property type="match status" value="1"/>
</dbReference>
<keyword evidence="9" id="KW-0472">Membrane</keyword>
<evidence type="ECO:0000256" key="8">
    <source>
        <dbReference type="ARBA" id="ARBA00023034"/>
    </source>
</evidence>